<evidence type="ECO:0000256" key="2">
    <source>
        <dbReference type="ARBA" id="ARBA00022679"/>
    </source>
</evidence>
<comment type="domain">
    <text evidence="6">The EXKPK motif is conserved in inositol-pentakisphosphate 2-kinases of both family 1 and 2.</text>
</comment>
<proteinExistence type="predicted"/>
<evidence type="ECO:0000256" key="3">
    <source>
        <dbReference type="ARBA" id="ARBA00022741"/>
    </source>
</evidence>
<accession>A0AAW1IYK8</accession>
<reference evidence="7 8" key="1">
    <citation type="journal article" date="2024" name="BMC Genomics">
        <title>De novo assembly and annotation of Popillia japonica's genome with initial clues to its potential as an invasive pest.</title>
        <authorList>
            <person name="Cucini C."/>
            <person name="Boschi S."/>
            <person name="Funari R."/>
            <person name="Cardaioli E."/>
            <person name="Iannotti N."/>
            <person name="Marturano G."/>
            <person name="Paoli F."/>
            <person name="Bruttini M."/>
            <person name="Carapelli A."/>
            <person name="Frati F."/>
            <person name="Nardi F."/>
        </authorList>
    </citation>
    <scope>NUCLEOTIDE SEQUENCE [LARGE SCALE GENOMIC DNA]</scope>
    <source>
        <strain evidence="7">DMR45628</strain>
    </source>
</reference>
<organism evidence="7 8">
    <name type="scientific">Popillia japonica</name>
    <name type="common">Japanese beetle</name>
    <dbReference type="NCBI Taxonomy" id="7064"/>
    <lineage>
        <taxon>Eukaryota</taxon>
        <taxon>Metazoa</taxon>
        <taxon>Ecdysozoa</taxon>
        <taxon>Arthropoda</taxon>
        <taxon>Hexapoda</taxon>
        <taxon>Insecta</taxon>
        <taxon>Pterygota</taxon>
        <taxon>Neoptera</taxon>
        <taxon>Endopterygota</taxon>
        <taxon>Coleoptera</taxon>
        <taxon>Polyphaga</taxon>
        <taxon>Scarabaeiformia</taxon>
        <taxon>Scarabaeidae</taxon>
        <taxon>Rutelinae</taxon>
        <taxon>Popillia</taxon>
    </lineage>
</organism>
<keyword evidence="2 6" id="KW-0808">Transferase</keyword>
<dbReference type="Proteomes" id="UP001458880">
    <property type="component" value="Unassembled WGS sequence"/>
</dbReference>
<dbReference type="EC" id="2.7.1.158" evidence="1 6"/>
<dbReference type="GO" id="GO:0035299">
    <property type="term" value="F:inositol-1,3,4,5,6-pentakisphosphate 2-kinase activity"/>
    <property type="evidence" value="ECO:0007669"/>
    <property type="project" value="UniProtKB-EC"/>
</dbReference>
<evidence type="ECO:0000256" key="4">
    <source>
        <dbReference type="ARBA" id="ARBA00022777"/>
    </source>
</evidence>
<dbReference type="GO" id="GO:0005634">
    <property type="term" value="C:nucleus"/>
    <property type="evidence" value="ECO:0007669"/>
    <property type="project" value="TreeGrafter"/>
</dbReference>
<dbReference type="GO" id="GO:0032958">
    <property type="term" value="P:inositol phosphate biosynthetic process"/>
    <property type="evidence" value="ECO:0007669"/>
    <property type="project" value="TreeGrafter"/>
</dbReference>
<keyword evidence="5 6" id="KW-0067">ATP-binding</keyword>
<keyword evidence="4 6" id="KW-0418">Kinase</keyword>
<dbReference type="AlphaFoldDB" id="A0AAW1IYK8"/>
<gene>
    <name evidence="7" type="ORF">QE152_g33048</name>
</gene>
<evidence type="ECO:0000256" key="6">
    <source>
        <dbReference type="RuleBase" id="RU364126"/>
    </source>
</evidence>
<evidence type="ECO:0000256" key="1">
    <source>
        <dbReference type="ARBA" id="ARBA00012023"/>
    </source>
</evidence>
<evidence type="ECO:0000313" key="7">
    <source>
        <dbReference type="EMBL" id="KAK9695155.1"/>
    </source>
</evidence>
<protein>
    <recommendedName>
        <fullName evidence="1 6">Inositol-pentakisphosphate 2-kinase</fullName>
        <ecNumber evidence="1 6">2.7.1.158</ecNumber>
    </recommendedName>
</protein>
<comment type="catalytic activity">
    <reaction evidence="6">
        <text>1D-myo-inositol 1,3,4,5,6-pentakisphosphate + ATP = 1D-myo-inositol hexakisphosphate + ADP + H(+)</text>
        <dbReference type="Rhea" id="RHEA:20313"/>
        <dbReference type="ChEBI" id="CHEBI:15378"/>
        <dbReference type="ChEBI" id="CHEBI:30616"/>
        <dbReference type="ChEBI" id="CHEBI:57733"/>
        <dbReference type="ChEBI" id="CHEBI:58130"/>
        <dbReference type="ChEBI" id="CHEBI:456216"/>
        <dbReference type="EC" id="2.7.1.158"/>
    </reaction>
</comment>
<dbReference type="PANTHER" id="PTHR14456">
    <property type="entry name" value="INOSITOL POLYPHOSPHATE KINASE 1"/>
    <property type="match status" value="1"/>
</dbReference>
<dbReference type="GO" id="GO:0005524">
    <property type="term" value="F:ATP binding"/>
    <property type="evidence" value="ECO:0007669"/>
    <property type="project" value="UniProtKB-KW"/>
</dbReference>
<name>A0AAW1IYK8_POPJA</name>
<comment type="caution">
    <text evidence="7">The sequence shown here is derived from an EMBL/GenBank/DDBJ whole genome shotgun (WGS) entry which is preliminary data.</text>
</comment>
<keyword evidence="3 6" id="KW-0547">Nucleotide-binding</keyword>
<sequence length="383" mass="44336">MKRYSIDYRVSSYINRIELLNICGFRKHKKLQFGRATFFTDFAFLPKNLDSFRLSGATYAIEIKPKQGWIPKQSRQSKCQFCQNQYLKLQKNQIKKISGYCPLDLFSGDKQRMVKAIKSLIYNPQNNFRIFRNGVFIYGEQVSIDVFYDVIKEMLYSDDKMSTYSLLEEFCDMLYATLIKQIDKQYTDHKCLDVNHIIKCSDQYGATYDDSISSGCDLPEGCILERILSIQKFDQLGLDYYKSLINTYLDNVEVQRNYVENLLKEVSAIKCPKCVIKVSAIKCPKCVISKCINKNLISRDRRDICELDFAPYLVASVANDCSLICELDFAPYLVASVANDCSLMLTYRSSTIRDQLVPEECFLERPNGNFVVNIVNIKLFRVT</sequence>
<dbReference type="PANTHER" id="PTHR14456:SF2">
    <property type="entry name" value="INOSITOL-PENTAKISPHOSPHATE 2-KINASE"/>
    <property type="match status" value="1"/>
</dbReference>
<dbReference type="EMBL" id="JASPKY010000490">
    <property type="protein sequence ID" value="KAK9695155.1"/>
    <property type="molecule type" value="Genomic_DNA"/>
</dbReference>
<evidence type="ECO:0000256" key="5">
    <source>
        <dbReference type="ARBA" id="ARBA00022840"/>
    </source>
</evidence>
<dbReference type="InterPro" id="IPR009286">
    <property type="entry name" value="Ins_P5_2-kin"/>
</dbReference>
<comment type="function">
    <text evidence="6">Phosphorylates Ins(1,3,4,5,6)P5 at position 2 to form Ins(1,2,3,4,5,6)P6 (InsP6 or phytate).</text>
</comment>
<dbReference type="Pfam" id="PF06090">
    <property type="entry name" value="Ins_P5_2-kin"/>
    <property type="match status" value="1"/>
</dbReference>
<keyword evidence="8" id="KW-1185">Reference proteome</keyword>
<evidence type="ECO:0000313" key="8">
    <source>
        <dbReference type="Proteomes" id="UP001458880"/>
    </source>
</evidence>